<evidence type="ECO:0000313" key="2">
    <source>
        <dbReference type="EMBL" id="SFV75637.1"/>
    </source>
</evidence>
<keyword evidence="1" id="KW-1133">Transmembrane helix</keyword>
<gene>
    <name evidence="2" type="ORF">MNB_SM-3-1052</name>
</gene>
<reference evidence="2" key="1">
    <citation type="submission" date="2016-10" db="EMBL/GenBank/DDBJ databases">
        <authorList>
            <person name="de Groot N.N."/>
        </authorList>
    </citation>
    <scope>NUCLEOTIDE SEQUENCE</scope>
</reference>
<keyword evidence="1" id="KW-0472">Membrane</keyword>
<dbReference type="AlphaFoldDB" id="A0A1W1D5C9"/>
<sequence>MNQKKTSKNKSGIISGIIMLVLVVVLYGVLYYYHPEKILASLHASFKIFKMIIPILLIVFFLMALLNTFFDEKSIVKHLGKDSGAKGWGIALFGGILSHGPGYIWYPMLQDLREKGALDGLIVAFLYTRSIKLPWLPLMISYFGIIFTIILTLYVILGAFIQGMIVNKLMKIQSN</sequence>
<feature type="transmembrane region" description="Helical" evidence="1">
    <location>
        <begin position="87"/>
        <end position="106"/>
    </location>
</feature>
<evidence type="ECO:0008006" key="3">
    <source>
        <dbReference type="Google" id="ProtNLM"/>
    </source>
</evidence>
<name>A0A1W1D5C9_9ZZZZ</name>
<protein>
    <recommendedName>
        <fullName evidence="3">Permease</fullName>
    </recommendedName>
</protein>
<feature type="transmembrane region" description="Helical" evidence="1">
    <location>
        <begin position="48"/>
        <end position="66"/>
    </location>
</feature>
<feature type="transmembrane region" description="Helical" evidence="1">
    <location>
        <begin position="12"/>
        <end position="33"/>
    </location>
</feature>
<evidence type="ECO:0000256" key="1">
    <source>
        <dbReference type="SAM" id="Phobius"/>
    </source>
</evidence>
<organism evidence="2">
    <name type="scientific">hydrothermal vent metagenome</name>
    <dbReference type="NCBI Taxonomy" id="652676"/>
    <lineage>
        <taxon>unclassified sequences</taxon>
        <taxon>metagenomes</taxon>
        <taxon>ecological metagenomes</taxon>
    </lineage>
</organism>
<dbReference type="EMBL" id="FPHP01000044">
    <property type="protein sequence ID" value="SFV75637.1"/>
    <property type="molecule type" value="Genomic_DNA"/>
</dbReference>
<feature type="transmembrane region" description="Helical" evidence="1">
    <location>
        <begin position="139"/>
        <end position="161"/>
    </location>
</feature>
<keyword evidence="1" id="KW-0812">Transmembrane</keyword>
<proteinExistence type="predicted"/>
<accession>A0A1W1D5C9</accession>